<evidence type="ECO:0000313" key="1">
    <source>
        <dbReference type="EMBL" id="KAK1939718.1"/>
    </source>
</evidence>
<protein>
    <submittedName>
        <fullName evidence="1">Uncharacterized protein</fullName>
    </submittedName>
</protein>
<dbReference type="AlphaFoldDB" id="A0AAD9GK18"/>
<proteinExistence type="predicted"/>
<reference evidence="1" key="1">
    <citation type="journal article" date="2014" name="Nucleic Acids Res.">
        <title>The evolutionary dynamics of variant antigen genes in Babesia reveal a history of genomic innovation underlying host-parasite interaction.</title>
        <authorList>
            <person name="Jackson A.P."/>
            <person name="Otto T.D."/>
            <person name="Darby A."/>
            <person name="Ramaprasad A."/>
            <person name="Xia D."/>
            <person name="Echaide I.E."/>
            <person name="Farber M."/>
            <person name="Gahlot S."/>
            <person name="Gamble J."/>
            <person name="Gupta D."/>
            <person name="Gupta Y."/>
            <person name="Jackson L."/>
            <person name="Malandrin L."/>
            <person name="Malas T.B."/>
            <person name="Moussa E."/>
            <person name="Nair M."/>
            <person name="Reid A.J."/>
            <person name="Sanders M."/>
            <person name="Sharma J."/>
            <person name="Tracey A."/>
            <person name="Quail M.A."/>
            <person name="Weir W."/>
            <person name="Wastling J.M."/>
            <person name="Hall N."/>
            <person name="Willadsen P."/>
            <person name="Lingelbach K."/>
            <person name="Shiels B."/>
            <person name="Tait A."/>
            <person name="Berriman M."/>
            <person name="Allred D.R."/>
            <person name="Pain A."/>
        </authorList>
    </citation>
    <scope>NUCLEOTIDE SEQUENCE</scope>
    <source>
        <strain evidence="1">1802A</strain>
    </source>
</reference>
<reference evidence="1" key="2">
    <citation type="submission" date="2021-05" db="EMBL/GenBank/DDBJ databases">
        <authorList>
            <person name="Pain A."/>
        </authorList>
    </citation>
    <scope>NUCLEOTIDE SEQUENCE</scope>
    <source>
        <strain evidence="1">1802A</strain>
    </source>
</reference>
<accession>A0AAD9GK18</accession>
<dbReference type="EMBL" id="JAHBMH010000007">
    <property type="protein sequence ID" value="KAK1939718.1"/>
    <property type="molecule type" value="Genomic_DNA"/>
</dbReference>
<dbReference type="Proteomes" id="UP001195914">
    <property type="component" value="Unassembled WGS sequence"/>
</dbReference>
<sequence length="119" mass="13694">MKKFLAKATMLAKMAAVRLNRPMATAEKKDVKSLEASIRAVAMLHKVVPILQTAQVLHHKTPIASRGILLGEKSTRGEELTVETCAKKPLERYHNLHEHEWRVLKPGMERDTRHLRWRK</sequence>
<gene>
    <name evidence="1" type="ORF">X943_002560</name>
</gene>
<organism evidence="1 2">
    <name type="scientific">Babesia divergens</name>
    <dbReference type="NCBI Taxonomy" id="32595"/>
    <lineage>
        <taxon>Eukaryota</taxon>
        <taxon>Sar</taxon>
        <taxon>Alveolata</taxon>
        <taxon>Apicomplexa</taxon>
        <taxon>Aconoidasida</taxon>
        <taxon>Piroplasmida</taxon>
        <taxon>Babesiidae</taxon>
        <taxon>Babesia</taxon>
    </lineage>
</organism>
<evidence type="ECO:0000313" key="2">
    <source>
        <dbReference type="Proteomes" id="UP001195914"/>
    </source>
</evidence>
<name>A0AAD9GK18_BABDI</name>
<keyword evidence="2" id="KW-1185">Reference proteome</keyword>
<comment type="caution">
    <text evidence="1">The sequence shown here is derived from an EMBL/GenBank/DDBJ whole genome shotgun (WGS) entry which is preliminary data.</text>
</comment>